<sequence>MNSHTSIIPIIRQFNRFYTKVLGLLDKHLLDSDFSLSEVRVLYEIGHSEHCTASMLIEQLRLDPGYLSRMLKRFEKLGLTYRVQSKEDGRSSLLYLSELGKETLARMDALSDEQIRNMILELPDQSQRSIARSMTAIERELSSEPIERRIHVRTELKPGDVGALIQLHGWVYAKECGYNHTFEAYVCKTFYDFLQTYSPDKDRFWLVESDHEIVGSIAVIGHPGERAQIRWFILHPDYRGMGIGKKLIQEAITYCREKGYRDVFLETTDDQKTAITMYTKAGFVKTLEQENMGWGTHHIEQTYELHLHKE</sequence>
<dbReference type="InterPro" id="IPR000835">
    <property type="entry name" value="HTH_MarR-typ"/>
</dbReference>
<name>A0AAP5H2F7_PAEAM</name>
<dbReference type="PANTHER" id="PTHR13947">
    <property type="entry name" value="GNAT FAMILY N-ACETYLTRANSFERASE"/>
    <property type="match status" value="1"/>
</dbReference>
<evidence type="ECO:0000259" key="2">
    <source>
        <dbReference type="PROSITE" id="PS50995"/>
    </source>
</evidence>
<dbReference type="PROSITE" id="PS50995">
    <property type="entry name" value="HTH_MARR_2"/>
    <property type="match status" value="1"/>
</dbReference>
<dbReference type="SUPFAM" id="SSF46785">
    <property type="entry name" value="Winged helix' DNA-binding domain"/>
    <property type="match status" value="1"/>
</dbReference>
<feature type="domain" description="HTH marR-type" evidence="2">
    <location>
        <begin position="4"/>
        <end position="139"/>
    </location>
</feature>
<accession>A0AAP5H2F7</accession>
<evidence type="ECO:0000259" key="3">
    <source>
        <dbReference type="PROSITE" id="PS51186"/>
    </source>
</evidence>
<dbReference type="InterPro" id="IPR000182">
    <property type="entry name" value="GNAT_dom"/>
</dbReference>
<evidence type="ECO:0000313" key="5">
    <source>
        <dbReference type="Proteomes" id="UP001254832"/>
    </source>
</evidence>
<dbReference type="RefSeq" id="WP_310137484.1">
    <property type="nucleotide sequence ID" value="NZ_JAVDTR010000003.1"/>
</dbReference>
<dbReference type="CDD" id="cd04301">
    <property type="entry name" value="NAT_SF"/>
    <property type="match status" value="1"/>
</dbReference>
<dbReference type="Pfam" id="PF01047">
    <property type="entry name" value="MarR"/>
    <property type="match status" value="1"/>
</dbReference>
<reference evidence="4" key="1">
    <citation type="submission" date="2023-07" db="EMBL/GenBank/DDBJ databases">
        <title>Sorghum-associated microbial communities from plants grown in Nebraska, USA.</title>
        <authorList>
            <person name="Schachtman D."/>
        </authorList>
    </citation>
    <scope>NUCLEOTIDE SEQUENCE</scope>
    <source>
        <strain evidence="4">BE80</strain>
    </source>
</reference>
<dbReference type="AlphaFoldDB" id="A0AAP5H2F7"/>
<dbReference type="Proteomes" id="UP001254832">
    <property type="component" value="Unassembled WGS sequence"/>
</dbReference>
<dbReference type="GO" id="GO:0008080">
    <property type="term" value="F:N-acetyltransferase activity"/>
    <property type="evidence" value="ECO:0007669"/>
    <property type="project" value="InterPro"/>
</dbReference>
<dbReference type="InterPro" id="IPR016181">
    <property type="entry name" value="Acyl_CoA_acyltransferase"/>
</dbReference>
<dbReference type="GO" id="GO:0003700">
    <property type="term" value="F:DNA-binding transcription factor activity"/>
    <property type="evidence" value="ECO:0007669"/>
    <property type="project" value="InterPro"/>
</dbReference>
<keyword evidence="4" id="KW-0238">DNA-binding</keyword>
<dbReference type="InterPro" id="IPR036388">
    <property type="entry name" value="WH-like_DNA-bd_sf"/>
</dbReference>
<evidence type="ECO:0000256" key="1">
    <source>
        <dbReference type="ARBA" id="ARBA00022679"/>
    </source>
</evidence>
<dbReference type="PANTHER" id="PTHR13947:SF37">
    <property type="entry name" value="LD18367P"/>
    <property type="match status" value="1"/>
</dbReference>
<dbReference type="InterPro" id="IPR036390">
    <property type="entry name" value="WH_DNA-bd_sf"/>
</dbReference>
<dbReference type="GO" id="GO:0003677">
    <property type="term" value="F:DNA binding"/>
    <property type="evidence" value="ECO:0007669"/>
    <property type="project" value="UniProtKB-KW"/>
</dbReference>
<feature type="domain" description="N-acetyltransferase" evidence="3">
    <location>
        <begin position="150"/>
        <end position="310"/>
    </location>
</feature>
<protein>
    <submittedName>
        <fullName evidence="4">DNA-binding MarR family transcriptional regulator/GNAT superfamily N-acetyltransferase</fullName>
    </submittedName>
</protein>
<dbReference type="Gene3D" id="3.40.630.30">
    <property type="match status" value="1"/>
</dbReference>
<gene>
    <name evidence="4" type="ORF">J2W91_001346</name>
</gene>
<dbReference type="InterPro" id="IPR050769">
    <property type="entry name" value="NAT_camello-type"/>
</dbReference>
<organism evidence="4 5">
    <name type="scientific">Paenibacillus amylolyticus</name>
    <dbReference type="NCBI Taxonomy" id="1451"/>
    <lineage>
        <taxon>Bacteria</taxon>
        <taxon>Bacillati</taxon>
        <taxon>Bacillota</taxon>
        <taxon>Bacilli</taxon>
        <taxon>Bacillales</taxon>
        <taxon>Paenibacillaceae</taxon>
        <taxon>Paenibacillus</taxon>
    </lineage>
</organism>
<dbReference type="PROSITE" id="PS51186">
    <property type="entry name" value="GNAT"/>
    <property type="match status" value="1"/>
</dbReference>
<evidence type="ECO:0000313" key="4">
    <source>
        <dbReference type="EMBL" id="MDR6722894.1"/>
    </source>
</evidence>
<dbReference type="SMART" id="SM00347">
    <property type="entry name" value="HTH_MARR"/>
    <property type="match status" value="1"/>
</dbReference>
<comment type="caution">
    <text evidence="4">The sequence shown here is derived from an EMBL/GenBank/DDBJ whole genome shotgun (WGS) entry which is preliminary data.</text>
</comment>
<keyword evidence="1" id="KW-0808">Transferase</keyword>
<dbReference type="Gene3D" id="1.10.10.10">
    <property type="entry name" value="Winged helix-like DNA-binding domain superfamily/Winged helix DNA-binding domain"/>
    <property type="match status" value="1"/>
</dbReference>
<dbReference type="SUPFAM" id="SSF55729">
    <property type="entry name" value="Acyl-CoA N-acyltransferases (Nat)"/>
    <property type="match status" value="1"/>
</dbReference>
<dbReference type="EMBL" id="JAVDTR010000003">
    <property type="protein sequence ID" value="MDR6722894.1"/>
    <property type="molecule type" value="Genomic_DNA"/>
</dbReference>
<dbReference type="Pfam" id="PF00583">
    <property type="entry name" value="Acetyltransf_1"/>
    <property type="match status" value="1"/>
</dbReference>
<proteinExistence type="predicted"/>